<accession>A0A1J4KWB1</accession>
<evidence type="ECO:0000313" key="3">
    <source>
        <dbReference type="Proteomes" id="UP000179807"/>
    </source>
</evidence>
<organism evidence="2 3">
    <name type="scientific">Tritrichomonas foetus</name>
    <dbReference type="NCBI Taxonomy" id="1144522"/>
    <lineage>
        <taxon>Eukaryota</taxon>
        <taxon>Metamonada</taxon>
        <taxon>Parabasalia</taxon>
        <taxon>Tritrichomonadida</taxon>
        <taxon>Tritrichomonadidae</taxon>
        <taxon>Tritrichomonas</taxon>
    </lineage>
</organism>
<dbReference type="SUPFAM" id="SSF54236">
    <property type="entry name" value="Ubiquitin-like"/>
    <property type="match status" value="1"/>
</dbReference>
<dbReference type="GeneID" id="94833278"/>
<dbReference type="AlphaFoldDB" id="A0A1J4KWB1"/>
<comment type="caution">
    <text evidence="2">The sequence shown here is derived from an EMBL/GenBank/DDBJ whole genome shotgun (WGS) entry which is preliminary data.</text>
</comment>
<keyword evidence="3" id="KW-1185">Reference proteome</keyword>
<feature type="region of interest" description="Disordered" evidence="1">
    <location>
        <begin position="69"/>
        <end position="100"/>
    </location>
</feature>
<protein>
    <recommendedName>
        <fullName evidence="4">Ubiquitin-like domain-containing protein</fullName>
    </recommendedName>
</protein>
<reference evidence="2" key="1">
    <citation type="submission" date="2016-10" db="EMBL/GenBank/DDBJ databases">
        <authorList>
            <person name="Benchimol M."/>
            <person name="Almeida L.G."/>
            <person name="Vasconcelos A.T."/>
            <person name="Perreira-Neves A."/>
            <person name="Rosa I.A."/>
            <person name="Tasca T."/>
            <person name="Bogo M.R."/>
            <person name="de Souza W."/>
        </authorList>
    </citation>
    <scope>NUCLEOTIDE SEQUENCE [LARGE SCALE GENOMIC DNA]</scope>
    <source>
        <strain evidence="2">K</strain>
    </source>
</reference>
<feature type="compositionally biased region" description="Polar residues" evidence="1">
    <location>
        <begin position="88"/>
        <end position="97"/>
    </location>
</feature>
<proteinExistence type="predicted"/>
<dbReference type="Proteomes" id="UP000179807">
    <property type="component" value="Unassembled WGS sequence"/>
</dbReference>
<name>A0A1J4KWB1_9EUKA</name>
<evidence type="ECO:0000256" key="1">
    <source>
        <dbReference type="SAM" id="MobiDB-lite"/>
    </source>
</evidence>
<dbReference type="RefSeq" id="XP_068367126.1">
    <property type="nucleotide sequence ID" value="XM_068498574.1"/>
</dbReference>
<dbReference type="InterPro" id="IPR029071">
    <property type="entry name" value="Ubiquitin-like_domsf"/>
</dbReference>
<evidence type="ECO:0008006" key="4">
    <source>
        <dbReference type="Google" id="ProtNLM"/>
    </source>
</evidence>
<sequence>MDSVFQVTVIGLTVTTFSVHPTDTIDDIIKVSPSLAGCRFIHNGQILGNALSFSFYNISDGARIYTSPLPKNASSSTLKKERMHHRASTNSFDQPNQKNKKDRVMEVLSNRLQMAMAKQDHRNYKISQENKYRIPIMVTETSKLADMMRIKIENSPAAYRKILSNHQLFCESDKPKIANSMPTIVPPSPSEPSIDILPVPQQMIEY</sequence>
<evidence type="ECO:0000313" key="2">
    <source>
        <dbReference type="EMBL" id="OHT13990.1"/>
    </source>
</evidence>
<gene>
    <name evidence="2" type="ORF">TRFO_15769</name>
</gene>
<dbReference type="EMBL" id="MLAK01000441">
    <property type="protein sequence ID" value="OHT13990.1"/>
    <property type="molecule type" value="Genomic_DNA"/>
</dbReference>
<dbReference type="VEuPathDB" id="TrichDB:TRFO_15769"/>